<feature type="transmembrane region" description="Helical" evidence="1">
    <location>
        <begin position="81"/>
        <end position="101"/>
    </location>
</feature>
<feature type="transmembrane region" description="Helical" evidence="1">
    <location>
        <begin position="39"/>
        <end position="61"/>
    </location>
</feature>
<gene>
    <name evidence="2" type="ORF">E0H45_29340</name>
</gene>
<evidence type="ECO:0000313" key="3">
    <source>
        <dbReference type="Proteomes" id="UP000292346"/>
    </source>
</evidence>
<feature type="transmembrane region" description="Helical" evidence="1">
    <location>
        <begin position="122"/>
        <end position="142"/>
    </location>
</feature>
<dbReference type="RefSeq" id="WP_131343225.1">
    <property type="nucleotide sequence ID" value="NZ_SJJZ01000003.1"/>
</dbReference>
<name>A0A4R0HEC6_9ACTN</name>
<comment type="caution">
    <text evidence="2">The sequence shown here is derived from an EMBL/GenBank/DDBJ whole genome shotgun (WGS) entry which is preliminary data.</text>
</comment>
<protein>
    <submittedName>
        <fullName evidence="2">Uncharacterized protein</fullName>
    </submittedName>
</protein>
<organism evidence="2 3">
    <name type="scientific">Kribbella soli</name>
    <dbReference type="NCBI Taxonomy" id="1124743"/>
    <lineage>
        <taxon>Bacteria</taxon>
        <taxon>Bacillati</taxon>
        <taxon>Actinomycetota</taxon>
        <taxon>Actinomycetes</taxon>
        <taxon>Propionibacteriales</taxon>
        <taxon>Kribbellaceae</taxon>
        <taxon>Kribbella</taxon>
    </lineage>
</organism>
<keyword evidence="1" id="KW-1133">Transmembrane helix</keyword>
<sequence>MEDSTDWWDHRPVFSTTDKTSRITGLAPGERPGRVTARLLVTAVLCFLGWGAVSLLGTSWLCGGTSAPADTCAVDVPGNLPTGWFIAAAVVVGYLVLHVTVDQTEQARQQLGQRRAAGLFRAAPVLAGMSVGAGLSVVTAVAPDPSEMFRRTVHGLIGTEAIAISAVVAVVTGLWFVTVAVRLPSALLHARQRQVTIERLRRDGRRYAGTVKLGRIVLWLGNNPELEVTIAYDSPAGSHEVRARMRTSPDRVPADGSRVVVFDDLRGVVHVELDPEAEPAFEPEARYAPSE</sequence>
<proteinExistence type="predicted"/>
<keyword evidence="3" id="KW-1185">Reference proteome</keyword>
<keyword evidence="1" id="KW-0812">Transmembrane</keyword>
<dbReference type="Proteomes" id="UP000292346">
    <property type="component" value="Unassembled WGS sequence"/>
</dbReference>
<dbReference type="OrthoDB" id="3826455at2"/>
<dbReference type="AlphaFoldDB" id="A0A4R0HEC6"/>
<evidence type="ECO:0000256" key="1">
    <source>
        <dbReference type="SAM" id="Phobius"/>
    </source>
</evidence>
<accession>A0A4R0HEC6</accession>
<reference evidence="2 3" key="1">
    <citation type="submission" date="2019-02" db="EMBL/GenBank/DDBJ databases">
        <title>Kribbella capetownensis sp. nov. and Kribbella speibonae sp. nov., isolated from soil.</title>
        <authorList>
            <person name="Curtis S.M."/>
            <person name="Norton I."/>
            <person name="Everest G.J."/>
            <person name="Meyers P.R."/>
        </authorList>
    </citation>
    <scope>NUCLEOTIDE SEQUENCE [LARGE SCALE GENOMIC DNA]</scope>
    <source>
        <strain evidence="2 3">KCTC 29219</strain>
    </source>
</reference>
<feature type="transmembrane region" description="Helical" evidence="1">
    <location>
        <begin position="162"/>
        <end position="183"/>
    </location>
</feature>
<dbReference type="EMBL" id="SJJZ01000003">
    <property type="protein sequence ID" value="TCC06079.1"/>
    <property type="molecule type" value="Genomic_DNA"/>
</dbReference>
<evidence type="ECO:0000313" key="2">
    <source>
        <dbReference type="EMBL" id="TCC06079.1"/>
    </source>
</evidence>
<keyword evidence="1" id="KW-0472">Membrane</keyword>